<organism evidence="1 2">
    <name type="scientific">Helicostylum pulchrum</name>
    <dbReference type="NCBI Taxonomy" id="562976"/>
    <lineage>
        <taxon>Eukaryota</taxon>
        <taxon>Fungi</taxon>
        <taxon>Fungi incertae sedis</taxon>
        <taxon>Mucoromycota</taxon>
        <taxon>Mucoromycotina</taxon>
        <taxon>Mucoromycetes</taxon>
        <taxon>Mucorales</taxon>
        <taxon>Mucorineae</taxon>
        <taxon>Mucoraceae</taxon>
        <taxon>Helicostylum</taxon>
    </lineage>
</organism>
<keyword evidence="2" id="KW-1185">Reference proteome</keyword>
<name>A0ABP9Y859_9FUNG</name>
<dbReference type="EMBL" id="BAABUJ010000026">
    <property type="protein sequence ID" value="GAA5803043.1"/>
    <property type="molecule type" value="Genomic_DNA"/>
</dbReference>
<sequence length="152" mass="17543">MNHLNKKIVASHVFPSCEGYSRLNTSVPLDVLQEKMRILKDRYAGPFTSSGFNGQNMIFKGRWLGRLELIKYYKKTDSSKAYPTTTFCDSSIKNRFGTSSNWGEYSLIAMDQVEDKWNESYKPDVFEDSLDTVEYTQVVISLPRLLLICMKE</sequence>
<comment type="caution">
    <text evidence="1">The sequence shown here is derived from an EMBL/GenBank/DDBJ whole genome shotgun (WGS) entry which is preliminary data.</text>
</comment>
<protein>
    <submittedName>
        <fullName evidence="1">Uncharacterized protein</fullName>
    </submittedName>
</protein>
<accession>A0ABP9Y859</accession>
<evidence type="ECO:0000313" key="2">
    <source>
        <dbReference type="Proteomes" id="UP001476247"/>
    </source>
</evidence>
<evidence type="ECO:0000313" key="1">
    <source>
        <dbReference type="EMBL" id="GAA5803043.1"/>
    </source>
</evidence>
<proteinExistence type="predicted"/>
<dbReference type="Proteomes" id="UP001476247">
    <property type="component" value="Unassembled WGS sequence"/>
</dbReference>
<gene>
    <name evidence="1" type="ORF">HPULCUR_008518</name>
</gene>
<reference evidence="1 2" key="1">
    <citation type="submission" date="2024-04" db="EMBL/GenBank/DDBJ databases">
        <title>genome sequences of Mucor flavus KT1a and Helicostylum pulchrum KT1b strains isolation_sourced from the surface of a dry-aged beef.</title>
        <authorList>
            <person name="Toyotome T."/>
            <person name="Hosono M."/>
            <person name="Torimaru M."/>
            <person name="Fukuda K."/>
            <person name="Mikami N."/>
        </authorList>
    </citation>
    <scope>NUCLEOTIDE SEQUENCE [LARGE SCALE GENOMIC DNA]</scope>
    <source>
        <strain evidence="1 2">KT1b</strain>
    </source>
</reference>